<evidence type="ECO:0000313" key="6">
    <source>
        <dbReference type="EMBL" id="KAL1310485.1"/>
    </source>
</evidence>
<dbReference type="PROSITE" id="PS51585">
    <property type="entry name" value="SAM_MT_TPMT"/>
    <property type="match status" value="1"/>
</dbReference>
<keyword evidence="2" id="KW-0489">Methyltransferase</keyword>
<organism evidence="6 7">
    <name type="scientific">Neodothiora populina</name>
    <dbReference type="NCBI Taxonomy" id="2781224"/>
    <lineage>
        <taxon>Eukaryota</taxon>
        <taxon>Fungi</taxon>
        <taxon>Dikarya</taxon>
        <taxon>Ascomycota</taxon>
        <taxon>Pezizomycotina</taxon>
        <taxon>Dothideomycetes</taxon>
        <taxon>Dothideomycetidae</taxon>
        <taxon>Dothideales</taxon>
        <taxon>Dothioraceae</taxon>
        <taxon>Neodothiora</taxon>
    </lineage>
</organism>
<keyword evidence="7" id="KW-1185">Reference proteome</keyword>
<proteinExistence type="predicted"/>
<dbReference type="Gene3D" id="3.40.50.150">
    <property type="entry name" value="Vaccinia Virus protein VP39"/>
    <property type="match status" value="1"/>
</dbReference>
<evidence type="ECO:0000313" key="7">
    <source>
        <dbReference type="Proteomes" id="UP001562354"/>
    </source>
</evidence>
<keyword evidence="4" id="KW-0949">S-adenosyl-L-methionine</keyword>
<feature type="compositionally biased region" description="Basic and acidic residues" evidence="5">
    <location>
        <begin position="12"/>
        <end position="32"/>
    </location>
</feature>
<dbReference type="RefSeq" id="XP_069203334.1">
    <property type="nucleotide sequence ID" value="XM_069347487.1"/>
</dbReference>
<reference evidence="6 7" key="1">
    <citation type="submission" date="2024-07" db="EMBL/GenBank/DDBJ databases">
        <title>Draft sequence of the Neodothiora populina.</title>
        <authorList>
            <person name="Drown D.D."/>
            <person name="Schuette U.S."/>
            <person name="Buechlein A.B."/>
            <person name="Rusch D.R."/>
            <person name="Winton L.W."/>
            <person name="Adams G.A."/>
        </authorList>
    </citation>
    <scope>NUCLEOTIDE SEQUENCE [LARGE SCALE GENOMIC DNA]</scope>
    <source>
        <strain evidence="6 7">CPC 39397</strain>
    </source>
</reference>
<dbReference type="SUPFAM" id="SSF53335">
    <property type="entry name" value="S-adenosyl-L-methionine-dependent methyltransferases"/>
    <property type="match status" value="1"/>
</dbReference>
<keyword evidence="1" id="KW-0597">Phosphoprotein</keyword>
<accession>A0ABR3PLR3</accession>
<dbReference type="Pfam" id="PF05724">
    <property type="entry name" value="TPMT"/>
    <property type="match status" value="1"/>
</dbReference>
<comment type="caution">
    <text evidence="6">The sequence shown here is derived from an EMBL/GenBank/DDBJ whole genome shotgun (WGS) entry which is preliminary data.</text>
</comment>
<gene>
    <name evidence="6" type="ORF">AAFC00_000775</name>
</gene>
<dbReference type="EMBL" id="JBFMKM010000003">
    <property type="protein sequence ID" value="KAL1310485.1"/>
    <property type="molecule type" value="Genomic_DNA"/>
</dbReference>
<evidence type="ECO:0000256" key="5">
    <source>
        <dbReference type="SAM" id="MobiDB-lite"/>
    </source>
</evidence>
<keyword evidence="3" id="KW-0808">Transferase</keyword>
<evidence type="ECO:0000256" key="3">
    <source>
        <dbReference type="ARBA" id="ARBA00022679"/>
    </source>
</evidence>
<dbReference type="GeneID" id="95974478"/>
<protein>
    <recommendedName>
        <fullName evidence="8">S-adenosyl-L-methionine-dependent methyltransferase</fullName>
    </recommendedName>
</protein>
<feature type="compositionally biased region" description="Polar residues" evidence="5">
    <location>
        <begin position="1"/>
        <end position="10"/>
    </location>
</feature>
<evidence type="ECO:0000256" key="1">
    <source>
        <dbReference type="ARBA" id="ARBA00022553"/>
    </source>
</evidence>
<dbReference type="Proteomes" id="UP001562354">
    <property type="component" value="Unassembled WGS sequence"/>
</dbReference>
<evidence type="ECO:0008006" key="8">
    <source>
        <dbReference type="Google" id="ProtNLM"/>
    </source>
</evidence>
<feature type="region of interest" description="Disordered" evidence="5">
    <location>
        <begin position="1"/>
        <end position="32"/>
    </location>
</feature>
<evidence type="ECO:0000256" key="4">
    <source>
        <dbReference type="ARBA" id="ARBA00022691"/>
    </source>
</evidence>
<dbReference type="CDD" id="cd02440">
    <property type="entry name" value="AdoMet_MTases"/>
    <property type="match status" value="1"/>
</dbReference>
<dbReference type="PANTHER" id="PTHR32183">
    <property type="match status" value="1"/>
</dbReference>
<evidence type="ECO:0000256" key="2">
    <source>
        <dbReference type="ARBA" id="ARBA00022603"/>
    </source>
</evidence>
<sequence>MSEDPTQTAQPKDARERLKATFVDRDPSTHPERWDALWQKKDTPWDQGTPNPALVDFLREPKDLIPTPVAAEGGTTTRRRKALVPGCGAGYDVLLFASFGYDAYGVEGSRTAIEAAEQAKANHESRPEYAVADSKVGCGEARFLYGNFFEDDWLDEIEGSEKEGFDVIYDYTFLCALPPAIRPKWAQRMSRLLSPTGRLVCLEFPTYKAPSLGGPPWAVRPAFYVALLSRPGEAIEYDDGGNLKNGYEYDEQVGLVKRTEREAGVEVVEGVERTEKGLLRVAHWRPERTHEIGKETDWISVWRH</sequence>
<dbReference type="InterPro" id="IPR008854">
    <property type="entry name" value="TPMT"/>
</dbReference>
<dbReference type="InterPro" id="IPR029063">
    <property type="entry name" value="SAM-dependent_MTases_sf"/>
</dbReference>
<dbReference type="PANTHER" id="PTHR32183:SF6">
    <property type="entry name" value="CYSTEINE SULFINATE DESULFINASE_CYSTEINE DESULFURASE AND RELATED ENZYMES"/>
    <property type="match status" value="1"/>
</dbReference>
<name>A0ABR3PLR3_9PEZI</name>